<dbReference type="PANTHER" id="PTHR12147:SF26">
    <property type="entry name" value="PEPTIDASE M28 DOMAIN-CONTAINING PROTEIN"/>
    <property type="match status" value="1"/>
</dbReference>
<evidence type="ECO:0000256" key="4">
    <source>
        <dbReference type="ARBA" id="ARBA00022729"/>
    </source>
</evidence>
<keyword evidence="3" id="KW-0479">Metal-binding</keyword>
<dbReference type="SUPFAM" id="SSF53187">
    <property type="entry name" value="Zn-dependent exopeptidases"/>
    <property type="match status" value="1"/>
</dbReference>
<keyword evidence="5" id="KW-0378">Hydrolase</keyword>
<evidence type="ECO:0000313" key="9">
    <source>
        <dbReference type="Proteomes" id="UP001164390"/>
    </source>
</evidence>
<dbReference type="FunFam" id="3.40.630.10:FF:000066">
    <property type="entry name" value="M28 family peptidase"/>
    <property type="match status" value="1"/>
</dbReference>
<dbReference type="Proteomes" id="UP001164390">
    <property type="component" value="Chromosome"/>
</dbReference>
<keyword evidence="6" id="KW-0862">Zinc</keyword>
<reference evidence="8" key="1">
    <citation type="submission" date="2022-01" db="EMBL/GenBank/DDBJ databases">
        <title>Nocardioidaceae gen. sp. A5X3R13.</title>
        <authorList>
            <person name="Lopez Marin M.A."/>
            <person name="Uhlik O."/>
        </authorList>
    </citation>
    <scope>NUCLEOTIDE SEQUENCE</scope>
    <source>
        <strain evidence="8">A5X3R13</strain>
    </source>
</reference>
<dbReference type="AlphaFoldDB" id="A0AA46TLY0"/>
<feature type="domain" description="Peptidase M28" evidence="7">
    <location>
        <begin position="123"/>
        <end position="327"/>
    </location>
</feature>
<dbReference type="CDD" id="cd03876">
    <property type="entry name" value="M28_SGAP_like"/>
    <property type="match status" value="1"/>
</dbReference>
<keyword evidence="9" id="KW-1185">Reference proteome</keyword>
<evidence type="ECO:0000256" key="5">
    <source>
        <dbReference type="ARBA" id="ARBA00022801"/>
    </source>
</evidence>
<dbReference type="PANTHER" id="PTHR12147">
    <property type="entry name" value="METALLOPEPTIDASE M28 FAMILY MEMBER"/>
    <property type="match status" value="1"/>
</dbReference>
<dbReference type="InterPro" id="IPR045175">
    <property type="entry name" value="M28_fam"/>
</dbReference>
<dbReference type="Pfam" id="PF04389">
    <property type="entry name" value="Peptidase_M28"/>
    <property type="match status" value="1"/>
</dbReference>
<evidence type="ECO:0000313" key="8">
    <source>
        <dbReference type="EMBL" id="UYM07490.1"/>
    </source>
</evidence>
<dbReference type="GO" id="GO:0046872">
    <property type="term" value="F:metal ion binding"/>
    <property type="evidence" value="ECO:0007669"/>
    <property type="project" value="UniProtKB-KW"/>
</dbReference>
<keyword evidence="2" id="KW-0645">Protease</keyword>
<dbReference type="GO" id="GO:0006508">
    <property type="term" value="P:proteolysis"/>
    <property type="evidence" value="ECO:0007669"/>
    <property type="project" value="UniProtKB-KW"/>
</dbReference>
<evidence type="ECO:0000256" key="1">
    <source>
        <dbReference type="ARBA" id="ARBA00005957"/>
    </source>
</evidence>
<dbReference type="InterPro" id="IPR007484">
    <property type="entry name" value="Peptidase_M28"/>
</dbReference>
<dbReference type="InterPro" id="IPR041756">
    <property type="entry name" value="M28_SGAP-like"/>
</dbReference>
<keyword evidence="4" id="KW-0732">Signal</keyword>
<dbReference type="EMBL" id="CP094970">
    <property type="protein sequence ID" value="UYM07490.1"/>
    <property type="molecule type" value="Genomic_DNA"/>
</dbReference>
<protein>
    <submittedName>
        <fullName evidence="8">M28 family metallopeptidase</fullName>
    </submittedName>
</protein>
<dbReference type="GO" id="GO:0004177">
    <property type="term" value="F:aminopeptidase activity"/>
    <property type="evidence" value="ECO:0007669"/>
    <property type="project" value="InterPro"/>
</dbReference>
<name>A0AA46TLY0_9ACTN</name>
<evidence type="ECO:0000259" key="7">
    <source>
        <dbReference type="Pfam" id="PF04389"/>
    </source>
</evidence>
<proteinExistence type="inferred from homology"/>
<comment type="similarity">
    <text evidence="1">Belongs to the peptidase M28 family. M28A subfamily.</text>
</comment>
<sequence>MNVGRGSGIASRVAADRHREDDTMNVRIAIAAAATVAAASTLAAPTAAAPDDPATLAAPDIDVAAVQAHLDALQQIADENGGNRATGTTGYRASVDYVTEQLETAGYTVTEQPFDTFGGESYNITAELAGADPSRVVMLGGHLDSVDAGAGINDNGSGSAGELATALAFAEANPNPSVTVRFAWWGAEEQGLLGSSHYVDSLDAAELDRIDVYLNFDMIGSPNGGYFVYDGDDAVEGTFNEFLATRDIQTAPTTVGGRSDHAAFEDAGVPIGGLFTGAEGTKTEEEAQLWGGTAGEPYDPCYHSECDTTANIDPTMLDNMSDAMSYTVWSLTAPETLDDAA</sequence>
<evidence type="ECO:0000256" key="6">
    <source>
        <dbReference type="ARBA" id="ARBA00022833"/>
    </source>
</evidence>
<dbReference type="RefSeq" id="WP_271636465.1">
    <property type="nucleotide sequence ID" value="NZ_CP094970.1"/>
</dbReference>
<dbReference type="KEGG" id="sgrg:L0C25_10600"/>
<dbReference type="Gene3D" id="3.40.630.10">
    <property type="entry name" value="Zn peptidases"/>
    <property type="match status" value="1"/>
</dbReference>
<organism evidence="8 9">
    <name type="scientific">Solicola gregarius</name>
    <dbReference type="NCBI Taxonomy" id="2908642"/>
    <lineage>
        <taxon>Bacteria</taxon>
        <taxon>Bacillati</taxon>
        <taxon>Actinomycetota</taxon>
        <taxon>Actinomycetes</taxon>
        <taxon>Propionibacteriales</taxon>
        <taxon>Nocardioidaceae</taxon>
        <taxon>Solicola</taxon>
    </lineage>
</organism>
<gene>
    <name evidence="8" type="ORF">L0C25_10600</name>
</gene>
<dbReference type="GO" id="GO:0008235">
    <property type="term" value="F:metalloexopeptidase activity"/>
    <property type="evidence" value="ECO:0007669"/>
    <property type="project" value="InterPro"/>
</dbReference>
<evidence type="ECO:0000256" key="3">
    <source>
        <dbReference type="ARBA" id="ARBA00022723"/>
    </source>
</evidence>
<accession>A0AA46TLY0</accession>
<evidence type="ECO:0000256" key="2">
    <source>
        <dbReference type="ARBA" id="ARBA00022670"/>
    </source>
</evidence>